<dbReference type="WBParaSite" id="TCONS_00016807.p1">
    <property type="protein sequence ID" value="TCONS_00016807.p1"/>
    <property type="gene ID" value="XLOC_011462"/>
</dbReference>
<organism evidence="9">
    <name type="scientific">Strongyloides stercoralis</name>
    <name type="common">Threadworm</name>
    <dbReference type="NCBI Taxonomy" id="6248"/>
    <lineage>
        <taxon>Eukaryota</taxon>
        <taxon>Metazoa</taxon>
        <taxon>Ecdysozoa</taxon>
        <taxon>Nematoda</taxon>
        <taxon>Chromadorea</taxon>
        <taxon>Rhabditida</taxon>
        <taxon>Tylenchina</taxon>
        <taxon>Panagrolaimomorpha</taxon>
        <taxon>Strongyloidoidea</taxon>
        <taxon>Strongyloididae</taxon>
        <taxon>Strongyloides</taxon>
    </lineage>
</organism>
<keyword evidence="3 6" id="KW-1133">Transmembrane helix</keyword>
<dbReference type="PROSITE" id="PS00237">
    <property type="entry name" value="G_PROTEIN_RECEP_F1_1"/>
    <property type="match status" value="1"/>
</dbReference>
<comment type="subcellular location">
    <subcellularLocation>
        <location evidence="1">Membrane</location>
    </subcellularLocation>
</comment>
<reference evidence="9" key="1">
    <citation type="submission" date="2015-08" db="UniProtKB">
        <authorList>
            <consortium name="WormBaseParasite"/>
        </authorList>
    </citation>
    <scope>IDENTIFICATION</scope>
</reference>
<dbReference type="PROSITE" id="PS50262">
    <property type="entry name" value="G_PROTEIN_RECEP_F1_2"/>
    <property type="match status" value="1"/>
</dbReference>
<dbReference type="Gene3D" id="1.20.1070.10">
    <property type="entry name" value="Rhodopsin 7-helix transmembrane proteins"/>
    <property type="match status" value="1"/>
</dbReference>
<accession>A0A0K0ESR2</accession>
<evidence type="ECO:0000256" key="3">
    <source>
        <dbReference type="ARBA" id="ARBA00022989"/>
    </source>
</evidence>
<keyword evidence="5" id="KW-0675">Receptor</keyword>
<evidence type="ECO:0000256" key="2">
    <source>
        <dbReference type="ARBA" id="ARBA00022692"/>
    </source>
</evidence>
<evidence type="ECO:0000256" key="4">
    <source>
        <dbReference type="ARBA" id="ARBA00023136"/>
    </source>
</evidence>
<feature type="transmembrane region" description="Helical" evidence="6">
    <location>
        <begin position="98"/>
        <end position="117"/>
    </location>
</feature>
<keyword evidence="5" id="KW-0807">Transducer</keyword>
<dbReference type="SUPFAM" id="SSF81321">
    <property type="entry name" value="Family A G protein-coupled receptor-like"/>
    <property type="match status" value="1"/>
</dbReference>
<dbReference type="AlphaFoldDB" id="A0A0K0ESR2"/>
<dbReference type="CDD" id="cd14978">
    <property type="entry name" value="7tmA_FMRFamide_R-like"/>
    <property type="match status" value="1"/>
</dbReference>
<dbReference type="InterPro" id="IPR052954">
    <property type="entry name" value="GPCR-Ligand_Int"/>
</dbReference>
<dbReference type="Proteomes" id="UP000035681">
    <property type="component" value="Unplaced"/>
</dbReference>
<evidence type="ECO:0000313" key="9">
    <source>
        <dbReference type="WBParaSite" id="SSTP_0001249100.1"/>
    </source>
</evidence>
<keyword evidence="8" id="KW-1185">Reference proteome</keyword>
<name>A0A0K0ESR2_STRER</name>
<dbReference type="PANTHER" id="PTHR46641">
    <property type="entry name" value="FMRFAMIDE RECEPTOR-RELATED"/>
    <property type="match status" value="1"/>
</dbReference>
<feature type="transmembrane region" description="Helical" evidence="6">
    <location>
        <begin position="58"/>
        <end position="78"/>
    </location>
</feature>
<keyword evidence="5" id="KW-0297">G-protein coupled receptor</keyword>
<evidence type="ECO:0000313" key="8">
    <source>
        <dbReference type="Proteomes" id="UP000035681"/>
    </source>
</evidence>
<dbReference type="InterPro" id="IPR000276">
    <property type="entry name" value="GPCR_Rhodpsn"/>
</dbReference>
<dbReference type="STRING" id="6248.A0A0K0ESR2"/>
<evidence type="ECO:0000313" key="10">
    <source>
        <dbReference type="WBParaSite" id="TCONS_00016807.p1"/>
    </source>
</evidence>
<dbReference type="GO" id="GO:0016020">
    <property type="term" value="C:membrane"/>
    <property type="evidence" value="ECO:0007669"/>
    <property type="project" value="UniProtKB-SubCell"/>
</dbReference>
<feature type="transmembrane region" description="Helical" evidence="6">
    <location>
        <begin position="202"/>
        <end position="227"/>
    </location>
</feature>
<dbReference type="Pfam" id="PF00001">
    <property type="entry name" value="7tm_1"/>
    <property type="match status" value="1"/>
</dbReference>
<comment type="similarity">
    <text evidence="5">Belongs to the G-protein coupled receptor 1 family.</text>
</comment>
<keyword evidence="4 6" id="KW-0472">Membrane</keyword>
<dbReference type="PANTHER" id="PTHR46641:SF1">
    <property type="entry name" value="G-PROTEIN COUPLED RECEPTORS FAMILY 1 PROFILE DOMAIN-CONTAINING PROTEIN"/>
    <property type="match status" value="1"/>
</dbReference>
<feature type="transmembrane region" description="Helical" evidence="6">
    <location>
        <begin position="22"/>
        <end position="46"/>
    </location>
</feature>
<dbReference type="WBParaSite" id="SSTP_0001249100.1">
    <property type="protein sequence ID" value="SSTP_0001249100.1"/>
    <property type="gene ID" value="SSTP_0001249100"/>
</dbReference>
<sequence>MSNNSTIDSLECFTPYEEQDRIIIGIIALPLIFIGLIANFISLRIFLNKLMRQQMLNWYLMIISMSDSGILIGAFFVLTFPRLSESLLFSNGVKVCYYATPFMFGVMTISQTISVWMNTVMSLHRFIGVCLPFRAGTILTTENVKKVIGGVLVCATLFNASRFFEVIVDGVCYAEVLKGYIPHLTATTLRLNSIYRMIFYEWSYTLFMFVIPFTILIVVNTMVIIAVHRSRKIHAKLNMYGDDVRRQELAKEISTSIMLVAIVLAFLFCNTLALIVNILEKIQWDELVIKVVPFSNLLVIINSITNLCIYCLFSDKYRQLFWFYIRCMPCRGKKGQFEAVFNVQ</sequence>
<feature type="domain" description="G-protein coupled receptors family 1 profile" evidence="7">
    <location>
        <begin position="38"/>
        <end position="310"/>
    </location>
</feature>
<feature type="transmembrane region" description="Helical" evidence="6">
    <location>
        <begin position="147"/>
        <end position="164"/>
    </location>
</feature>
<evidence type="ECO:0000256" key="6">
    <source>
        <dbReference type="SAM" id="Phobius"/>
    </source>
</evidence>
<evidence type="ECO:0000256" key="1">
    <source>
        <dbReference type="ARBA" id="ARBA00004370"/>
    </source>
</evidence>
<proteinExistence type="inferred from homology"/>
<keyword evidence="2 5" id="KW-0812">Transmembrane</keyword>
<dbReference type="InterPro" id="IPR017452">
    <property type="entry name" value="GPCR_Rhodpsn_7TM"/>
</dbReference>
<dbReference type="GO" id="GO:0004930">
    <property type="term" value="F:G protein-coupled receptor activity"/>
    <property type="evidence" value="ECO:0007669"/>
    <property type="project" value="UniProtKB-KW"/>
</dbReference>
<feature type="transmembrane region" description="Helical" evidence="6">
    <location>
        <begin position="255"/>
        <end position="279"/>
    </location>
</feature>
<evidence type="ECO:0000259" key="7">
    <source>
        <dbReference type="PROSITE" id="PS50262"/>
    </source>
</evidence>
<feature type="transmembrane region" description="Helical" evidence="6">
    <location>
        <begin position="291"/>
        <end position="313"/>
    </location>
</feature>
<protein>
    <submittedName>
        <fullName evidence="9 10">G_PROTEIN_RECEP_F1_2 domain-containing protein</fullName>
    </submittedName>
</protein>
<dbReference type="PRINTS" id="PR00237">
    <property type="entry name" value="GPCRRHODOPSN"/>
</dbReference>
<evidence type="ECO:0000256" key="5">
    <source>
        <dbReference type="RuleBase" id="RU000688"/>
    </source>
</evidence>